<dbReference type="RefSeq" id="WP_004520485.1">
    <property type="nucleotide sequence ID" value="NZ_ACEO02000009.1"/>
</dbReference>
<dbReference type="Gene3D" id="2.10.109.10">
    <property type="entry name" value="Umud Fragment, subunit A"/>
    <property type="match status" value="1"/>
</dbReference>
<evidence type="ECO:0000313" key="6">
    <source>
        <dbReference type="Proteomes" id="UP000004621"/>
    </source>
</evidence>
<dbReference type="EMBL" id="ACEO02000009">
    <property type="protein sequence ID" value="EFC51674.1"/>
    <property type="molecule type" value="Genomic_DNA"/>
</dbReference>
<dbReference type="Gene3D" id="1.10.260.40">
    <property type="entry name" value="lambda repressor-like DNA-binding domains"/>
    <property type="match status" value="1"/>
</dbReference>
<dbReference type="InterPro" id="IPR010982">
    <property type="entry name" value="Lambda_DNA-bd_dom_sf"/>
</dbReference>
<dbReference type="SUPFAM" id="SSF51306">
    <property type="entry name" value="LexA/Signal peptidase"/>
    <property type="match status" value="1"/>
</dbReference>
<dbReference type="Proteomes" id="UP000004621">
    <property type="component" value="Unassembled WGS sequence"/>
</dbReference>
<evidence type="ECO:0000256" key="1">
    <source>
        <dbReference type="ARBA" id="ARBA00023015"/>
    </source>
</evidence>
<dbReference type="InterPro" id="IPR039418">
    <property type="entry name" value="LexA-like"/>
</dbReference>
<dbReference type="Pfam" id="PF00717">
    <property type="entry name" value="Peptidase_S24"/>
    <property type="match status" value="1"/>
</dbReference>
<dbReference type="PANTHER" id="PTHR40661">
    <property type="match status" value="1"/>
</dbReference>
<accession>A0A9W5IQ12</accession>
<keyword evidence="3" id="KW-0804">Transcription</keyword>
<evidence type="ECO:0000313" key="5">
    <source>
        <dbReference type="EMBL" id="EFC51674.1"/>
    </source>
</evidence>
<dbReference type="GO" id="GO:0003677">
    <property type="term" value="F:DNA binding"/>
    <property type="evidence" value="ECO:0007669"/>
    <property type="project" value="UniProtKB-KW"/>
</dbReference>
<evidence type="ECO:0000259" key="4">
    <source>
        <dbReference type="Pfam" id="PF00717"/>
    </source>
</evidence>
<sequence>MNTFKERLTYLWRDNPKPAVIARDIGMSPPGFNRIWYNDGLPNTETLIKIQESTGCDLNWLLTGKGLPYLDKARPENAGAFSVSRNSDGITDTMGNPVDLSEFVFVPRYNVAAAAGYGAPVFGEEPLFCLAFRKYWIDNYVTKQPEKLSVITVKGDSMEGVLNHGDSILINHAETDPRDGLYVLRIGNDLFVKRVQRIPGKLLVTSENPRYAPFEIDLSNAQDDIAIIGRVEWYGRSID</sequence>
<keyword evidence="2" id="KW-0238">DNA-binding</keyword>
<proteinExistence type="predicted"/>
<reference evidence="5 6" key="1">
    <citation type="submission" date="2010-01" db="EMBL/GenBank/DDBJ databases">
        <authorList>
            <person name="Weinstock G."/>
            <person name="Sodergren E."/>
            <person name="Clifton S."/>
            <person name="Fulton L."/>
            <person name="Fulton B."/>
            <person name="Courtney L."/>
            <person name="Fronick C."/>
            <person name="Harrison M."/>
            <person name="Strong C."/>
            <person name="Farmer C."/>
            <person name="Delahaunty K."/>
            <person name="Markovic C."/>
            <person name="Hall O."/>
            <person name="Minx P."/>
            <person name="Tomlinson C."/>
            <person name="Mitreva M."/>
            <person name="Nelson J."/>
            <person name="Hou S."/>
            <person name="Wollam A."/>
            <person name="Pepin K.H."/>
            <person name="Johnson M."/>
            <person name="Bhonagiri V."/>
            <person name="Nash W.E."/>
            <person name="Warren W."/>
            <person name="Chinwalla A."/>
            <person name="Mardis E.R."/>
            <person name="Wilson R.K."/>
        </authorList>
    </citation>
    <scope>NUCLEOTIDE SEQUENCE [LARGE SCALE GENOMIC DNA]</scope>
    <source>
        <strain evidence="5 6">NJ9703</strain>
    </source>
</reference>
<comment type="caution">
    <text evidence="5">The sequence shown here is derived from an EMBL/GenBank/DDBJ whole genome shotgun (WGS) entry which is preliminary data.</text>
</comment>
<dbReference type="PANTHER" id="PTHR40661:SF3">
    <property type="entry name" value="FELS-1 PROPHAGE TRANSCRIPTIONAL REGULATOR"/>
    <property type="match status" value="1"/>
</dbReference>
<name>A0A9W5IQ12_NEISU</name>
<dbReference type="InterPro" id="IPR015927">
    <property type="entry name" value="Peptidase_S24_S26A/B/C"/>
</dbReference>
<dbReference type="AlphaFoldDB" id="A0A9W5IQ12"/>
<protein>
    <submittedName>
        <fullName evidence="5">Peptidase S24-like protein</fullName>
    </submittedName>
</protein>
<gene>
    <name evidence="5" type="ORF">NEISUBOT_04929</name>
</gene>
<organism evidence="5 6">
    <name type="scientific">Neisseria subflava NJ9703</name>
    <dbReference type="NCBI Taxonomy" id="546268"/>
    <lineage>
        <taxon>Bacteria</taxon>
        <taxon>Pseudomonadati</taxon>
        <taxon>Pseudomonadota</taxon>
        <taxon>Betaproteobacteria</taxon>
        <taxon>Neisseriales</taxon>
        <taxon>Neisseriaceae</taxon>
        <taxon>Neisseria</taxon>
    </lineage>
</organism>
<dbReference type="CDD" id="cd06529">
    <property type="entry name" value="S24_LexA-like"/>
    <property type="match status" value="1"/>
</dbReference>
<keyword evidence="1" id="KW-0805">Transcription regulation</keyword>
<dbReference type="InterPro" id="IPR036286">
    <property type="entry name" value="LexA/Signal_pep-like_sf"/>
</dbReference>
<evidence type="ECO:0000256" key="2">
    <source>
        <dbReference type="ARBA" id="ARBA00023125"/>
    </source>
</evidence>
<evidence type="ECO:0000256" key="3">
    <source>
        <dbReference type="ARBA" id="ARBA00023163"/>
    </source>
</evidence>
<feature type="domain" description="Peptidase S24/S26A/S26B/S26C" evidence="4">
    <location>
        <begin position="133"/>
        <end position="231"/>
    </location>
</feature>